<dbReference type="InterPro" id="IPR011322">
    <property type="entry name" value="N-reg_PII-like_a/b"/>
</dbReference>
<evidence type="ECO:0000313" key="1">
    <source>
        <dbReference type="EMBL" id="SDX38604.1"/>
    </source>
</evidence>
<dbReference type="EMBL" id="FNNG01000010">
    <property type="protein sequence ID" value="SDX38604.1"/>
    <property type="molecule type" value="Genomic_DNA"/>
</dbReference>
<sequence length="224" mass="24691">MMTAIDMRFCLYCVIADFGKGTKILRKSKELGTSGGTFVLGRGTVNSSLLKFLGLDETRKEILMMIIEEELEEIFHKELTKEFSFDKPHHGIAFSIPLKRVLGFKGLKFKSNHEEKGGNTMGIEAIVTIVDRGLSEDVIEAARSAGATGGTVLHGRGSGIHEKEKLFNMEIEPEKDIVLILSEAENTEPIINSINDKLNIEKPGAGILFVVDVNRAIGLFVKNK</sequence>
<dbReference type="PROSITE" id="PS51343">
    <property type="entry name" value="PII_GLNB_DOM"/>
    <property type="match status" value="1"/>
</dbReference>
<dbReference type="InterPro" id="IPR002187">
    <property type="entry name" value="N-reg_PII"/>
</dbReference>
<evidence type="ECO:0000313" key="2">
    <source>
        <dbReference type="Proteomes" id="UP000198828"/>
    </source>
</evidence>
<organism evidence="1 2">
    <name type="scientific">Tepidimicrobium xylanilyticum</name>
    <dbReference type="NCBI Taxonomy" id="1123352"/>
    <lineage>
        <taxon>Bacteria</taxon>
        <taxon>Bacillati</taxon>
        <taxon>Bacillota</taxon>
        <taxon>Tissierellia</taxon>
        <taxon>Tissierellales</taxon>
        <taxon>Tepidimicrobiaceae</taxon>
        <taxon>Tepidimicrobium</taxon>
    </lineage>
</organism>
<dbReference type="Gene3D" id="3.30.70.120">
    <property type="match status" value="1"/>
</dbReference>
<reference evidence="1 2" key="1">
    <citation type="submission" date="2016-10" db="EMBL/GenBank/DDBJ databases">
        <authorList>
            <person name="de Groot N.N."/>
        </authorList>
    </citation>
    <scope>NUCLEOTIDE SEQUENCE [LARGE SCALE GENOMIC DNA]</scope>
    <source>
        <strain evidence="1 2">DSM 23310</strain>
    </source>
</reference>
<proteinExistence type="predicted"/>
<dbReference type="Pfam" id="PF00543">
    <property type="entry name" value="P-II"/>
    <property type="match status" value="1"/>
</dbReference>
<keyword evidence="2" id="KW-1185">Reference proteome</keyword>
<dbReference type="Proteomes" id="UP000198828">
    <property type="component" value="Unassembled WGS sequence"/>
</dbReference>
<dbReference type="SUPFAM" id="SSF54913">
    <property type="entry name" value="GlnB-like"/>
    <property type="match status" value="2"/>
</dbReference>
<dbReference type="GO" id="GO:0006808">
    <property type="term" value="P:regulation of nitrogen utilization"/>
    <property type="evidence" value="ECO:0007669"/>
    <property type="project" value="InterPro"/>
</dbReference>
<protein>
    <submittedName>
        <fullName evidence="1">Nitrogen regulatory protein P-II family</fullName>
    </submittedName>
</protein>
<accession>A0A1H3BB03</accession>
<dbReference type="SMART" id="SM00938">
    <property type="entry name" value="P-II"/>
    <property type="match status" value="1"/>
</dbReference>
<gene>
    <name evidence="1" type="ORF">SAMN05660923_02211</name>
</gene>
<dbReference type="AlphaFoldDB" id="A0A1H3BB03"/>
<dbReference type="GO" id="GO:0030234">
    <property type="term" value="F:enzyme regulator activity"/>
    <property type="evidence" value="ECO:0007669"/>
    <property type="project" value="InterPro"/>
</dbReference>
<dbReference type="InterPro" id="IPR015867">
    <property type="entry name" value="N-reg_PII/ATP_PRibTrfase_C"/>
</dbReference>
<name>A0A1H3BB03_9FIRM</name>